<dbReference type="PATRIC" id="fig|1265820.5.peg.2573"/>
<dbReference type="Proteomes" id="UP000019254">
    <property type="component" value="Unassembled WGS sequence"/>
</dbReference>
<reference evidence="1 2" key="1">
    <citation type="journal article" date="2014" name="Int. J. Syst. Evol. Microbiol.">
        <title>Listeria floridensis sp. nov., Listeria aquatica sp. nov., Listeria cornellensis sp. nov., Listeria riparia sp. nov. and Listeria grandensis sp. nov., from agricultural and natural environments.</title>
        <authorList>
            <person name="den Bakker H.C."/>
            <person name="Warchocki S."/>
            <person name="Wright E.M."/>
            <person name="Allred A.F."/>
            <person name="Ahlstrom C."/>
            <person name="Manuel C.S."/>
            <person name="Stasiewicz M.J."/>
            <person name="Burrell A."/>
            <person name="Roof S."/>
            <person name="Strawn L."/>
            <person name="Fortes E.D."/>
            <person name="Nightingale K.K."/>
            <person name="Kephart D."/>
            <person name="Wiedmann M."/>
        </authorList>
    </citation>
    <scope>NUCLEOTIDE SEQUENCE [LARGE SCALE GENOMIC DNA]</scope>
    <source>
        <strain evidence="2">FSL F6-969</strain>
    </source>
</reference>
<evidence type="ECO:0000313" key="1">
    <source>
        <dbReference type="EMBL" id="EUJ27896.1"/>
    </source>
</evidence>
<organism evidence="1 2">
    <name type="scientific">Listeria cornellensis FSL F6-0969</name>
    <dbReference type="NCBI Taxonomy" id="1265820"/>
    <lineage>
        <taxon>Bacteria</taxon>
        <taxon>Bacillati</taxon>
        <taxon>Bacillota</taxon>
        <taxon>Bacilli</taxon>
        <taxon>Bacillales</taxon>
        <taxon>Listeriaceae</taxon>
        <taxon>Listeria</taxon>
    </lineage>
</organism>
<evidence type="ECO:0000313" key="2">
    <source>
        <dbReference type="Proteomes" id="UP000019254"/>
    </source>
</evidence>
<dbReference type="EMBL" id="AODE01000025">
    <property type="protein sequence ID" value="EUJ27896.1"/>
    <property type="molecule type" value="Genomic_DNA"/>
</dbReference>
<dbReference type="STRING" id="1265820.PCORN_13012"/>
<accession>W7BX14</accession>
<proteinExistence type="predicted"/>
<sequence length="104" mass="12134">MLTTLLSFQEGWLFLYANNHKKEEMLFSKTLLLQETANHRLLVLLKDVARLFGEYHDGILFIPNYFSKTLLANYANLSIRTFNTLCSEWMEAGQLVFDDEPLTL</sequence>
<dbReference type="InterPro" id="IPR036390">
    <property type="entry name" value="WH_DNA-bd_sf"/>
</dbReference>
<gene>
    <name evidence="1" type="ORF">PCORN_13012</name>
</gene>
<keyword evidence="2" id="KW-1185">Reference proteome</keyword>
<name>W7BX14_9LIST</name>
<dbReference type="AlphaFoldDB" id="W7BX14"/>
<protein>
    <submittedName>
        <fullName evidence="1">cAMP-binding domain-containing protein</fullName>
    </submittedName>
</protein>
<dbReference type="SUPFAM" id="SSF46785">
    <property type="entry name" value="Winged helix' DNA-binding domain"/>
    <property type="match status" value="1"/>
</dbReference>
<comment type="caution">
    <text evidence="1">The sequence shown here is derived from an EMBL/GenBank/DDBJ whole genome shotgun (WGS) entry which is preliminary data.</text>
</comment>